<feature type="region of interest" description="Disordered" evidence="2">
    <location>
        <begin position="1012"/>
        <end position="1143"/>
    </location>
</feature>
<dbReference type="OrthoDB" id="19232at2759"/>
<evidence type="ECO:0008006" key="5">
    <source>
        <dbReference type="Google" id="ProtNLM"/>
    </source>
</evidence>
<keyword evidence="4" id="KW-1185">Reference proteome</keyword>
<evidence type="ECO:0000313" key="3">
    <source>
        <dbReference type="EMBL" id="OJJ36496.1"/>
    </source>
</evidence>
<dbReference type="Pfam" id="PF21072">
    <property type="entry name" value="EFR3"/>
    <property type="match status" value="1"/>
</dbReference>
<dbReference type="InterPro" id="IPR049150">
    <property type="entry name" value="EFR3_HEAT-like_rpt"/>
</dbReference>
<reference evidence="4" key="1">
    <citation type="journal article" date="2017" name="Genome Biol.">
        <title>Comparative genomics reveals high biological diversity and specific adaptations in the industrially and medically important fungal genus Aspergillus.</title>
        <authorList>
            <person name="de Vries R.P."/>
            <person name="Riley R."/>
            <person name="Wiebenga A."/>
            <person name="Aguilar-Osorio G."/>
            <person name="Amillis S."/>
            <person name="Uchima C.A."/>
            <person name="Anderluh G."/>
            <person name="Asadollahi M."/>
            <person name="Askin M."/>
            <person name="Barry K."/>
            <person name="Battaglia E."/>
            <person name="Bayram O."/>
            <person name="Benocci T."/>
            <person name="Braus-Stromeyer S.A."/>
            <person name="Caldana C."/>
            <person name="Canovas D."/>
            <person name="Cerqueira G.C."/>
            <person name="Chen F."/>
            <person name="Chen W."/>
            <person name="Choi C."/>
            <person name="Clum A."/>
            <person name="Dos Santos R.A."/>
            <person name="Damasio A.R."/>
            <person name="Diallinas G."/>
            <person name="Emri T."/>
            <person name="Fekete E."/>
            <person name="Flipphi M."/>
            <person name="Freyberg S."/>
            <person name="Gallo A."/>
            <person name="Gournas C."/>
            <person name="Habgood R."/>
            <person name="Hainaut M."/>
            <person name="Harispe M.L."/>
            <person name="Henrissat B."/>
            <person name="Hilden K.S."/>
            <person name="Hope R."/>
            <person name="Hossain A."/>
            <person name="Karabika E."/>
            <person name="Karaffa L."/>
            <person name="Karanyi Z."/>
            <person name="Krasevec N."/>
            <person name="Kuo A."/>
            <person name="Kusch H."/>
            <person name="LaButti K."/>
            <person name="Lagendijk E.L."/>
            <person name="Lapidus A."/>
            <person name="Levasseur A."/>
            <person name="Lindquist E."/>
            <person name="Lipzen A."/>
            <person name="Logrieco A.F."/>
            <person name="MacCabe A."/>
            <person name="Maekelae M.R."/>
            <person name="Malavazi I."/>
            <person name="Melin P."/>
            <person name="Meyer V."/>
            <person name="Mielnichuk N."/>
            <person name="Miskei M."/>
            <person name="Molnar A.P."/>
            <person name="Mule G."/>
            <person name="Ngan C.Y."/>
            <person name="Orejas M."/>
            <person name="Orosz E."/>
            <person name="Ouedraogo J.P."/>
            <person name="Overkamp K.M."/>
            <person name="Park H.-S."/>
            <person name="Perrone G."/>
            <person name="Piumi F."/>
            <person name="Punt P.J."/>
            <person name="Ram A.F."/>
            <person name="Ramon A."/>
            <person name="Rauscher S."/>
            <person name="Record E."/>
            <person name="Riano-Pachon D.M."/>
            <person name="Robert V."/>
            <person name="Roehrig J."/>
            <person name="Ruller R."/>
            <person name="Salamov A."/>
            <person name="Salih N.S."/>
            <person name="Samson R.A."/>
            <person name="Sandor E."/>
            <person name="Sanguinetti M."/>
            <person name="Schuetze T."/>
            <person name="Sepcic K."/>
            <person name="Shelest E."/>
            <person name="Sherlock G."/>
            <person name="Sophianopoulou V."/>
            <person name="Squina F.M."/>
            <person name="Sun H."/>
            <person name="Susca A."/>
            <person name="Todd R.B."/>
            <person name="Tsang A."/>
            <person name="Unkles S.E."/>
            <person name="van de Wiele N."/>
            <person name="van Rossen-Uffink D."/>
            <person name="Oliveira J.V."/>
            <person name="Vesth T.C."/>
            <person name="Visser J."/>
            <person name="Yu J.-H."/>
            <person name="Zhou M."/>
            <person name="Andersen M.R."/>
            <person name="Archer D.B."/>
            <person name="Baker S.E."/>
            <person name="Benoit I."/>
            <person name="Brakhage A.A."/>
            <person name="Braus G.H."/>
            <person name="Fischer R."/>
            <person name="Frisvad J.C."/>
            <person name="Goldman G.H."/>
            <person name="Houbraken J."/>
            <person name="Oakley B."/>
            <person name="Pocsi I."/>
            <person name="Scazzocchio C."/>
            <person name="Seiboth B."/>
            <person name="vanKuyk P.A."/>
            <person name="Wortman J."/>
            <person name="Dyer P.S."/>
            <person name="Grigoriev I.V."/>
        </authorList>
    </citation>
    <scope>NUCLEOTIDE SEQUENCE [LARGE SCALE GENOMIC DNA]</scope>
    <source>
        <strain evidence="4">DTO 134E9</strain>
    </source>
</reference>
<feature type="compositionally biased region" description="Pro residues" evidence="2">
    <location>
        <begin position="1019"/>
        <end position="1028"/>
    </location>
</feature>
<dbReference type="GO" id="GO:0072659">
    <property type="term" value="P:protein localization to plasma membrane"/>
    <property type="evidence" value="ECO:0007669"/>
    <property type="project" value="InterPro"/>
</dbReference>
<feature type="compositionally biased region" description="Low complexity" evidence="2">
    <location>
        <begin position="904"/>
        <end position="916"/>
    </location>
</feature>
<sequence>MEGVRQSCRPKHQVLTLKCYPRYQKGVQEVKPNPSELSYLLYYVSTRRSKLTKVGAFLEKRAARDVWRRRLGNVQVTLEILTALIEKVPRDLPIYARSVLTIIETVLRSHDISMVEDSIPTFETFCQHQDMAALAAEQEFSNQYWEVVRTYASFASTVAPPQTTPALTPQMAIRWRNAGLRAIKGVVSSEEGLAAGDGNSLKTLLPVILENLYTGEDDAIVSLQLKLEEEKDEPDLSRRRRVSNATVQTVDTAGGDPALASQSAADADRKAEIDVRLLALRCLERIVVSGSNRGQIRTTTKVVLRFILDKGPLRAGEASKMNVDGNWASSLMELIAKWCPVQVRFIMLITAMELLLDTPPIEKSQDQAFTILFMINWLLKSPANMIGLSVMDILLGLVQYLSFVLVPSDSEKPLDNEKHYNGEEPISTQKRELLSLVEQSIGSLATHIYYGDQVFDMIRTILTRFKPSRTQESAIVTASTQPDAVGANAISAALENPEAFNFATAKITALRAIKNILTVATLRSPAAAAGVESRNHVGIHVWEGTQWFLREPEHDVRHAYIDAFLTWLNLETNESDLQVKDVPTKPTSSSSKRDFAENVEKPGKRNASTSANQRERATLVAESNFLRLLHLTVYDAALQCPTEESEIAILHLVLTSLVNKLGVNAIRFGLPMILKLQDDMATAESLRTLTTKVNIGSLVYGYLWALSEKFDLEVFRVGSGINKEVQKRQQLGLWVQRIRVPSISLDNIVTRSDNQINNGVSASEEALIPFHAGVDDLIHHIEESYNSSMVSPVHSPPGSPGQGFGLPSLSDIQEKETLPLFVKEQMMSTWSREACLATVEKETAKSWSMSGSKAGTLAMRNQIQTNGLNGAGDSSQSSATSPTSAPHGAGGIAAGLQHLRRMSVPESSNTPPESSNRGSPVRVNELRRVLSVNKEANGSRKLSPLRGRLHASNGSIASSSSESMVSGYAVSEMDGDGGSSRPPSTGDGTETPKASTLALSGDGFQFDQSSFRLGLDDIPPVPPIPPSLSVPGGFPNDSQRSLSSSYLDRPSTSPNPRKQYPVNGTSPSSRPGKTLSRNKSRSSNGLAMAAVQDSSDDSQRRDLENLLNGFLSPSHAEPVNGKPHSVGRAGRRRATGGIGRPPY</sequence>
<protein>
    <recommendedName>
        <fullName evidence="5">Protein EFR3</fullName>
    </recommendedName>
</protein>
<dbReference type="VEuPathDB" id="FungiDB:ASPWEDRAFT_408944"/>
<dbReference type="GeneID" id="63751268"/>
<dbReference type="PANTHER" id="PTHR47766:SF1">
    <property type="entry name" value="PROTEIN EFR3"/>
    <property type="match status" value="1"/>
</dbReference>
<organism evidence="3 4">
    <name type="scientific">Aspergillus wentii DTO 134E9</name>
    <dbReference type="NCBI Taxonomy" id="1073089"/>
    <lineage>
        <taxon>Eukaryota</taxon>
        <taxon>Fungi</taxon>
        <taxon>Dikarya</taxon>
        <taxon>Ascomycota</taxon>
        <taxon>Pezizomycotina</taxon>
        <taxon>Eurotiomycetes</taxon>
        <taxon>Eurotiomycetidae</taxon>
        <taxon>Eurotiales</taxon>
        <taxon>Aspergillaceae</taxon>
        <taxon>Aspergillus</taxon>
        <taxon>Aspergillus subgen. Cremei</taxon>
    </lineage>
</organism>
<name>A0A1L9RNI6_ASPWE</name>
<feature type="region of interest" description="Disordered" evidence="2">
    <location>
        <begin position="865"/>
        <end position="891"/>
    </location>
</feature>
<dbReference type="InterPro" id="IPR039786">
    <property type="entry name" value="EFR3"/>
</dbReference>
<comment type="similarity">
    <text evidence="1">Belongs to the EFR3 family.</text>
</comment>
<evidence type="ECO:0000256" key="2">
    <source>
        <dbReference type="SAM" id="MobiDB-lite"/>
    </source>
</evidence>
<dbReference type="STRING" id="1073089.A0A1L9RNI6"/>
<evidence type="ECO:0000313" key="4">
    <source>
        <dbReference type="Proteomes" id="UP000184383"/>
    </source>
</evidence>
<gene>
    <name evidence="3" type="ORF">ASPWEDRAFT_408944</name>
</gene>
<dbReference type="RefSeq" id="XP_040690172.1">
    <property type="nucleotide sequence ID" value="XM_040835420.1"/>
</dbReference>
<feature type="region of interest" description="Disordered" evidence="2">
    <location>
        <begin position="578"/>
        <end position="615"/>
    </location>
</feature>
<dbReference type="GO" id="GO:0005886">
    <property type="term" value="C:plasma membrane"/>
    <property type="evidence" value="ECO:0007669"/>
    <property type="project" value="TreeGrafter"/>
</dbReference>
<feature type="compositionally biased region" description="Low complexity" evidence="2">
    <location>
        <begin position="874"/>
        <end position="886"/>
    </location>
</feature>
<dbReference type="EMBL" id="KV878211">
    <property type="protein sequence ID" value="OJJ36496.1"/>
    <property type="molecule type" value="Genomic_DNA"/>
</dbReference>
<feature type="compositionally biased region" description="Polar residues" evidence="2">
    <location>
        <begin position="981"/>
        <end position="997"/>
    </location>
</feature>
<dbReference type="PANTHER" id="PTHR47766">
    <property type="entry name" value="PROTEIN EFR3"/>
    <property type="match status" value="1"/>
</dbReference>
<feature type="region of interest" description="Disordered" evidence="2">
    <location>
        <begin position="903"/>
        <end position="997"/>
    </location>
</feature>
<accession>A0A1L9RNI6</accession>
<dbReference type="AlphaFoldDB" id="A0A1L9RNI6"/>
<feature type="compositionally biased region" description="Low complexity" evidence="2">
    <location>
        <begin position="952"/>
        <end position="971"/>
    </location>
</feature>
<feature type="compositionally biased region" description="Basic and acidic residues" evidence="2">
    <location>
        <begin position="591"/>
        <end position="603"/>
    </location>
</feature>
<feature type="region of interest" description="Disordered" evidence="2">
    <location>
        <begin position="788"/>
        <end position="809"/>
    </location>
</feature>
<proteinExistence type="inferred from homology"/>
<evidence type="ECO:0000256" key="1">
    <source>
        <dbReference type="ARBA" id="ARBA00010216"/>
    </source>
</evidence>
<feature type="compositionally biased region" description="Polar residues" evidence="2">
    <location>
        <begin position="1036"/>
        <end position="1085"/>
    </location>
</feature>
<dbReference type="Proteomes" id="UP000184383">
    <property type="component" value="Unassembled WGS sequence"/>
</dbReference>
<feature type="region of interest" description="Disordered" evidence="2">
    <location>
        <begin position="232"/>
        <end position="263"/>
    </location>
</feature>